<keyword evidence="8" id="KW-0521">NADP</keyword>
<dbReference type="SUPFAM" id="SSF51905">
    <property type="entry name" value="FAD/NAD(P)-binding domain"/>
    <property type="match status" value="1"/>
</dbReference>
<keyword evidence="13" id="KW-1185">Reference proteome</keyword>
<evidence type="ECO:0000259" key="9">
    <source>
        <dbReference type="Pfam" id="PF07992"/>
    </source>
</evidence>
<evidence type="ECO:0000313" key="12">
    <source>
        <dbReference type="Proteomes" id="UP000016412"/>
    </source>
</evidence>
<feature type="domain" description="FAD/NAD(P)-binding" evidence="9">
    <location>
        <begin position="7"/>
        <end position="292"/>
    </location>
</feature>
<dbReference type="OrthoDB" id="9806179at2"/>
<keyword evidence="2 7" id="KW-0285">Flavoprotein</keyword>
<evidence type="ECO:0000256" key="1">
    <source>
        <dbReference type="ARBA" id="ARBA00009333"/>
    </source>
</evidence>
<comment type="catalytic activity">
    <reaction evidence="7">
        <text>[thioredoxin]-dithiol + NADP(+) = [thioredoxin]-disulfide + NADPH + H(+)</text>
        <dbReference type="Rhea" id="RHEA:20345"/>
        <dbReference type="Rhea" id="RHEA-COMP:10698"/>
        <dbReference type="Rhea" id="RHEA-COMP:10700"/>
        <dbReference type="ChEBI" id="CHEBI:15378"/>
        <dbReference type="ChEBI" id="CHEBI:29950"/>
        <dbReference type="ChEBI" id="CHEBI:50058"/>
        <dbReference type="ChEBI" id="CHEBI:57783"/>
        <dbReference type="ChEBI" id="CHEBI:58349"/>
        <dbReference type="EC" id="1.8.1.9"/>
    </reaction>
</comment>
<dbReference type="InterPro" id="IPR050097">
    <property type="entry name" value="Ferredoxin-NADP_redctase_2"/>
</dbReference>
<comment type="cofactor">
    <cofactor evidence="8">
        <name>FAD</name>
        <dbReference type="ChEBI" id="CHEBI:57692"/>
    </cofactor>
    <text evidence="8">Binds 1 FAD per subunit.</text>
</comment>
<dbReference type="PRINTS" id="PR00368">
    <property type="entry name" value="FADPNR"/>
</dbReference>
<dbReference type="Pfam" id="PF07992">
    <property type="entry name" value="Pyr_redox_2"/>
    <property type="match status" value="1"/>
</dbReference>
<dbReference type="eggNOG" id="COG0492">
    <property type="taxonomic scope" value="Bacteria"/>
</dbReference>
<dbReference type="GO" id="GO:0004791">
    <property type="term" value="F:thioredoxin-disulfide reductase (NADPH) activity"/>
    <property type="evidence" value="ECO:0007669"/>
    <property type="project" value="UniProtKB-UniRule"/>
</dbReference>
<gene>
    <name evidence="10" type="primary">trxB</name>
    <name evidence="11" type="ORF">HMPREF0860_1741</name>
    <name evidence="10" type="ORF">HMPREF1325_0975</name>
</gene>
<evidence type="ECO:0000256" key="4">
    <source>
        <dbReference type="ARBA" id="ARBA00023002"/>
    </source>
</evidence>
<dbReference type="EC" id="1.8.1.9" evidence="7"/>
<dbReference type="AlphaFoldDB" id="U2MRX0"/>
<dbReference type="GO" id="GO:0019430">
    <property type="term" value="P:removal of superoxide radicals"/>
    <property type="evidence" value="ECO:0007669"/>
    <property type="project" value="UniProtKB-UniRule"/>
</dbReference>
<dbReference type="PATRIC" id="fig|1125725.3.peg.2296"/>
<accession>U2MRX0</accession>
<keyword evidence="5" id="KW-1015">Disulfide bond</keyword>
<evidence type="ECO:0000313" key="11">
    <source>
        <dbReference type="EMBL" id="ERK04400.1"/>
    </source>
</evidence>
<evidence type="ECO:0000256" key="3">
    <source>
        <dbReference type="ARBA" id="ARBA00022827"/>
    </source>
</evidence>
<dbReference type="Gene3D" id="3.50.50.60">
    <property type="entry name" value="FAD/NAD(P)-binding domain"/>
    <property type="match status" value="2"/>
</dbReference>
<keyword evidence="6 7" id="KW-0676">Redox-active center</keyword>
<evidence type="ECO:0000313" key="10">
    <source>
        <dbReference type="EMBL" id="ERF59756.1"/>
    </source>
</evidence>
<evidence type="ECO:0000256" key="2">
    <source>
        <dbReference type="ARBA" id="ARBA00022630"/>
    </source>
</evidence>
<comment type="similarity">
    <text evidence="1 7">Belongs to the class-II pyridine nucleotide-disulfide oxidoreductase family.</text>
</comment>
<dbReference type="Proteomes" id="UP000016412">
    <property type="component" value="Unassembled WGS sequence"/>
</dbReference>
<dbReference type="GO" id="GO:0005737">
    <property type="term" value="C:cytoplasm"/>
    <property type="evidence" value="ECO:0007669"/>
    <property type="project" value="InterPro"/>
</dbReference>
<dbReference type="PROSITE" id="PS00573">
    <property type="entry name" value="PYRIDINE_REDOX_2"/>
    <property type="match status" value="1"/>
</dbReference>
<comment type="caution">
    <text evidence="10">The sequence shown here is derived from an EMBL/GenBank/DDBJ whole genome shotgun (WGS) entry which is preliminary data.</text>
</comment>
<keyword evidence="4 7" id="KW-0560">Oxidoreductase</keyword>
<protein>
    <recommendedName>
        <fullName evidence="7">Thioredoxin reductase</fullName>
        <ecNumber evidence="7">1.8.1.9</ecNumber>
    </recommendedName>
</protein>
<reference evidence="12 13" key="1">
    <citation type="submission" date="2013-08" db="EMBL/GenBank/DDBJ databases">
        <authorList>
            <person name="Durkin A.S."/>
            <person name="Haft D.R."/>
            <person name="McCorrison J."/>
            <person name="Torralba M."/>
            <person name="Gillis M."/>
            <person name="Haft D.H."/>
            <person name="Methe B."/>
            <person name="Sutton G."/>
            <person name="Nelson K.E."/>
        </authorList>
    </citation>
    <scope>NUCLEOTIDE SEQUENCE [LARGE SCALE GENOMIC DNA]</scope>
    <source>
        <strain evidence="11 13">ATCC 35536</strain>
        <strain evidence="10 12">VPI DR56BR1116</strain>
    </source>
</reference>
<keyword evidence="3 7" id="KW-0274">FAD</keyword>
<sequence>METISCDYIIVGAGSAGLASAQYAARAGLRTVVFDPFGPGGQVLQIVELENYPGVFPAVTGIDFIDTMKKQAEFFGARIVQEKIVSIDKIKNTFYVRAEGGVYTASALLIATGAEHRMLGVPGEKELTGRGVSYCATCDGPFFRNKAIVVVGGGNSACTEALYLATLSPNVTLVHRKAQFRAEYAVVERVKNEKNISIKYNTLVKEIRGNGRVQSVLLEDTETKTETELPAAAVFIFVGMKARTALFDTLPKDKSGYIVTNEKTETIIPGLYCAGDVRAKPFRQIITAVSDGAIAAHEAAEYVKRISSPGDGT</sequence>
<dbReference type="EMBL" id="AUZJ01000058">
    <property type="protein sequence ID" value="ERF59756.1"/>
    <property type="molecule type" value="Genomic_DNA"/>
</dbReference>
<dbReference type="InterPro" id="IPR005982">
    <property type="entry name" value="Thioredox_Rdtase"/>
</dbReference>
<dbReference type="NCBIfam" id="TIGR01292">
    <property type="entry name" value="TRX_reduct"/>
    <property type="match status" value="1"/>
</dbReference>
<dbReference type="Proteomes" id="UP000016646">
    <property type="component" value="Unassembled WGS sequence"/>
</dbReference>
<dbReference type="PANTHER" id="PTHR48105">
    <property type="entry name" value="THIOREDOXIN REDUCTASE 1-RELATED-RELATED"/>
    <property type="match status" value="1"/>
</dbReference>
<dbReference type="InterPro" id="IPR036188">
    <property type="entry name" value="FAD/NAD-bd_sf"/>
</dbReference>
<dbReference type="InterPro" id="IPR008255">
    <property type="entry name" value="Pyr_nucl-diS_OxRdtase_2_AS"/>
</dbReference>
<evidence type="ECO:0000256" key="8">
    <source>
        <dbReference type="RuleBase" id="RU003881"/>
    </source>
</evidence>
<proteinExistence type="inferred from homology"/>
<dbReference type="EMBL" id="AVQI01000022">
    <property type="protein sequence ID" value="ERK04400.1"/>
    <property type="molecule type" value="Genomic_DNA"/>
</dbReference>
<name>U2MRX0_TRESO</name>
<evidence type="ECO:0000256" key="7">
    <source>
        <dbReference type="RuleBase" id="RU003880"/>
    </source>
</evidence>
<evidence type="ECO:0000313" key="13">
    <source>
        <dbReference type="Proteomes" id="UP000016646"/>
    </source>
</evidence>
<dbReference type="STRING" id="1125725.HMPREF1325_0975"/>
<comment type="subunit">
    <text evidence="7">Homodimer.</text>
</comment>
<evidence type="ECO:0000256" key="6">
    <source>
        <dbReference type="ARBA" id="ARBA00023284"/>
    </source>
</evidence>
<dbReference type="PRINTS" id="PR00469">
    <property type="entry name" value="PNDRDTASEII"/>
</dbReference>
<dbReference type="InterPro" id="IPR023753">
    <property type="entry name" value="FAD/NAD-binding_dom"/>
</dbReference>
<dbReference type="RefSeq" id="WP_021331234.1">
    <property type="nucleotide sequence ID" value="NZ_AUZJ01000058.1"/>
</dbReference>
<organism evidence="10 12">
    <name type="scientific">Treponema socranskii subsp. socranskii VPI DR56BR1116 = ATCC 35536</name>
    <dbReference type="NCBI Taxonomy" id="1125725"/>
    <lineage>
        <taxon>Bacteria</taxon>
        <taxon>Pseudomonadati</taxon>
        <taxon>Spirochaetota</taxon>
        <taxon>Spirochaetia</taxon>
        <taxon>Spirochaetales</taxon>
        <taxon>Treponemataceae</taxon>
        <taxon>Treponema</taxon>
    </lineage>
</organism>
<evidence type="ECO:0000256" key="5">
    <source>
        <dbReference type="ARBA" id="ARBA00023157"/>
    </source>
</evidence>